<protein>
    <submittedName>
        <fullName evidence="2">Uncharacterized protein</fullName>
    </submittedName>
</protein>
<dbReference type="AlphaFoldDB" id="A0A1X0NQR0"/>
<evidence type="ECO:0000256" key="1">
    <source>
        <dbReference type="SAM" id="MobiDB-lite"/>
    </source>
</evidence>
<gene>
    <name evidence="2" type="ORF">TM35_000252270</name>
</gene>
<dbReference type="GeneID" id="39987598"/>
<feature type="compositionally biased region" description="Low complexity" evidence="1">
    <location>
        <begin position="115"/>
        <end position="126"/>
    </location>
</feature>
<sequence length="209" mass="23711">MVWRRRYKVVEKGGGVGEVVQVAVRDVGVNAGENTPPLYITSLMDTSRRNKAFDGTGCSRDGSPCYACAHYQDRIVQLEAQLEFMEKQMHVNNILNAMMNSLATQHNLSQGSALPSTKSTGGSRTPSSRRHRKQQQQQREEERQRSESKDEGDEHPTLLEMMQEELRRQDLLHALMNLLERPTPVEAARSAERLVPEHVKLLRKGVPEH</sequence>
<dbReference type="RefSeq" id="XP_028880997.1">
    <property type="nucleotide sequence ID" value="XM_029027818.1"/>
</dbReference>
<keyword evidence="3" id="KW-1185">Reference proteome</keyword>
<evidence type="ECO:0000313" key="3">
    <source>
        <dbReference type="Proteomes" id="UP000192257"/>
    </source>
</evidence>
<accession>A0A1X0NQR0</accession>
<comment type="caution">
    <text evidence="2">The sequence shown here is derived from an EMBL/GenBank/DDBJ whole genome shotgun (WGS) entry which is preliminary data.</text>
</comment>
<evidence type="ECO:0000313" key="2">
    <source>
        <dbReference type="EMBL" id="ORC86931.1"/>
    </source>
</evidence>
<proteinExistence type="predicted"/>
<feature type="compositionally biased region" description="Basic and acidic residues" evidence="1">
    <location>
        <begin position="138"/>
        <end position="156"/>
    </location>
</feature>
<dbReference type="Proteomes" id="UP000192257">
    <property type="component" value="Unassembled WGS sequence"/>
</dbReference>
<reference evidence="2 3" key="1">
    <citation type="submission" date="2017-03" db="EMBL/GenBank/DDBJ databases">
        <title>An alternative strategy for trypanosome survival in the mammalian bloodstream revealed through genome and transcriptome analysis of the ubiquitous bovine parasite Trypanosoma (Megatrypanum) theileri.</title>
        <authorList>
            <person name="Kelly S."/>
            <person name="Ivens A."/>
            <person name="Mott A."/>
            <person name="O'Neill E."/>
            <person name="Emms D."/>
            <person name="Macleod O."/>
            <person name="Voorheis P."/>
            <person name="Matthews J."/>
            <person name="Matthews K."/>
            <person name="Carrington M."/>
        </authorList>
    </citation>
    <scope>NUCLEOTIDE SEQUENCE [LARGE SCALE GENOMIC DNA]</scope>
    <source>
        <strain evidence="2">Edinburgh</strain>
    </source>
</reference>
<dbReference type="EMBL" id="NBCO01000025">
    <property type="protein sequence ID" value="ORC86931.1"/>
    <property type="molecule type" value="Genomic_DNA"/>
</dbReference>
<organism evidence="2 3">
    <name type="scientific">Trypanosoma theileri</name>
    <dbReference type="NCBI Taxonomy" id="67003"/>
    <lineage>
        <taxon>Eukaryota</taxon>
        <taxon>Discoba</taxon>
        <taxon>Euglenozoa</taxon>
        <taxon>Kinetoplastea</taxon>
        <taxon>Metakinetoplastina</taxon>
        <taxon>Trypanosomatida</taxon>
        <taxon>Trypanosomatidae</taxon>
        <taxon>Trypanosoma</taxon>
    </lineage>
</organism>
<name>A0A1X0NQR0_9TRYP</name>
<feature type="region of interest" description="Disordered" evidence="1">
    <location>
        <begin position="106"/>
        <end position="156"/>
    </location>
</feature>
<dbReference type="OrthoDB" id="247236at2759"/>
<dbReference type="VEuPathDB" id="TriTrypDB:TM35_000252270"/>